<evidence type="ECO:0000256" key="1">
    <source>
        <dbReference type="SAM" id="MobiDB-lite"/>
    </source>
</evidence>
<feature type="compositionally biased region" description="Polar residues" evidence="1">
    <location>
        <begin position="1"/>
        <end position="23"/>
    </location>
</feature>
<feature type="region of interest" description="Disordered" evidence="1">
    <location>
        <begin position="1"/>
        <end position="84"/>
    </location>
</feature>
<evidence type="ECO:0000313" key="2">
    <source>
        <dbReference type="EMBL" id="ERN06734.1"/>
    </source>
</evidence>
<dbReference type="Gramene" id="ERN06734">
    <property type="protein sequence ID" value="ERN06734"/>
    <property type="gene ID" value="AMTR_s00005p00061720"/>
</dbReference>
<dbReference type="EMBL" id="KI393866">
    <property type="protein sequence ID" value="ERN06734.1"/>
    <property type="molecule type" value="Genomic_DNA"/>
</dbReference>
<organism evidence="2 3">
    <name type="scientific">Amborella trichopoda</name>
    <dbReference type="NCBI Taxonomy" id="13333"/>
    <lineage>
        <taxon>Eukaryota</taxon>
        <taxon>Viridiplantae</taxon>
        <taxon>Streptophyta</taxon>
        <taxon>Embryophyta</taxon>
        <taxon>Tracheophyta</taxon>
        <taxon>Spermatophyta</taxon>
        <taxon>Magnoliopsida</taxon>
        <taxon>Amborellales</taxon>
        <taxon>Amborellaceae</taxon>
        <taxon>Amborella</taxon>
    </lineage>
</organism>
<dbReference type="Proteomes" id="UP000017836">
    <property type="component" value="Unassembled WGS sequence"/>
</dbReference>
<keyword evidence="3" id="KW-1185">Reference proteome</keyword>
<sequence>MQSSALKKQSASRKMQGSALSKQSAEHKMKSNALRLTERRQQNTRQSPEQQKTGQRLKPKNAGMEGGGGENNVQRGCTKQQQCD</sequence>
<accession>W1PGC0</accession>
<proteinExistence type="predicted"/>
<gene>
    <name evidence="2" type="ORF">AMTR_s00005p00061720</name>
</gene>
<feature type="compositionally biased region" description="Polar residues" evidence="1">
    <location>
        <begin position="73"/>
        <end position="84"/>
    </location>
</feature>
<evidence type="ECO:0000313" key="3">
    <source>
        <dbReference type="Proteomes" id="UP000017836"/>
    </source>
</evidence>
<name>W1PGC0_AMBTC</name>
<reference evidence="3" key="1">
    <citation type="journal article" date="2013" name="Science">
        <title>The Amborella genome and the evolution of flowering plants.</title>
        <authorList>
            <consortium name="Amborella Genome Project"/>
        </authorList>
    </citation>
    <scope>NUCLEOTIDE SEQUENCE [LARGE SCALE GENOMIC DNA]</scope>
</reference>
<feature type="compositionally biased region" description="Polar residues" evidence="1">
    <location>
        <begin position="43"/>
        <end position="54"/>
    </location>
</feature>
<dbReference type="HOGENOM" id="CLU_2530466_0_0_1"/>
<dbReference type="AlphaFoldDB" id="W1PGC0"/>
<protein>
    <submittedName>
        <fullName evidence="2">Uncharacterized protein</fullName>
    </submittedName>
</protein>